<dbReference type="SMART" id="SM00398">
    <property type="entry name" value="HMG"/>
    <property type="match status" value="1"/>
</dbReference>
<dbReference type="Proteomes" id="UP000319160">
    <property type="component" value="Unassembled WGS sequence"/>
</dbReference>
<proteinExistence type="predicted"/>
<feature type="region of interest" description="Disordered" evidence="2">
    <location>
        <begin position="180"/>
        <end position="248"/>
    </location>
</feature>
<dbReference type="Gene3D" id="1.10.30.10">
    <property type="entry name" value="High mobility group box domain"/>
    <property type="match status" value="1"/>
</dbReference>
<name>A0A553HKL7_9PEZI</name>
<dbReference type="SUPFAM" id="SSF47095">
    <property type="entry name" value="HMG-box"/>
    <property type="match status" value="1"/>
</dbReference>
<evidence type="ECO:0000256" key="1">
    <source>
        <dbReference type="PROSITE-ProRule" id="PRU00267"/>
    </source>
</evidence>
<feature type="compositionally biased region" description="Basic and acidic residues" evidence="2">
    <location>
        <begin position="224"/>
        <end position="235"/>
    </location>
</feature>
<feature type="DNA-binding region" description="HMG box" evidence="1">
    <location>
        <begin position="244"/>
        <end position="308"/>
    </location>
</feature>
<dbReference type="Pfam" id="PF00505">
    <property type="entry name" value="HMG_box"/>
    <property type="match status" value="1"/>
</dbReference>
<sequence length="381" mass="43367">MPTAYGKRYDMVMALWTRLSTQINGYATTIRLTAADFDTLRDDGEKLFLYHSMRLTRKPTEFIADASDPNVVFLGDPQELEHTMSSIVTRFPGSRLRMLWRPVKGRVDWTNIAIPATTTVNTTSVTDSGNVPGFVNFPNHGNIQTPYGPEDVAGQFSYNSWNFHQSVNFQSIVPLRSQLEDDLSGAGPSVSRKRKAPIDAQQSNATGYDPVGSRAEQGIGSDPDYGHVDDRDIKPKSKRQKSQNPKPMNAFFLFRQHYTRHEKFRHQTDISGEVSKIWSSMSEEEKEPWKQKARELSKERKEMRLGLRQKKQSTEDFKEQYLQNSSISHDQHNEAHEPHHEGVTEGQNTQYDITATFNIYEIDPYLSSIIDAESASQESAI</sequence>
<reference evidence="5" key="1">
    <citation type="submission" date="2019-06" db="EMBL/GenBank/DDBJ databases">
        <title>Draft genome sequence of the griseofulvin-producing fungus Xylaria cubensis strain G536.</title>
        <authorList>
            <person name="Mead M.E."/>
            <person name="Raja H.A."/>
            <person name="Steenwyk J.L."/>
            <person name="Knowles S.L."/>
            <person name="Oberlies N.H."/>
            <person name="Rokas A."/>
        </authorList>
    </citation>
    <scope>NUCLEOTIDE SEQUENCE [LARGE SCALE GENOMIC DNA]</scope>
    <source>
        <strain evidence="5">G536</strain>
    </source>
</reference>
<feature type="domain" description="HMG box" evidence="3">
    <location>
        <begin position="244"/>
        <end position="308"/>
    </location>
</feature>
<dbReference type="OrthoDB" id="6247875at2759"/>
<organism evidence="4 5">
    <name type="scientific">Xylaria flabelliformis</name>
    <dbReference type="NCBI Taxonomy" id="2512241"/>
    <lineage>
        <taxon>Eukaryota</taxon>
        <taxon>Fungi</taxon>
        <taxon>Dikarya</taxon>
        <taxon>Ascomycota</taxon>
        <taxon>Pezizomycotina</taxon>
        <taxon>Sordariomycetes</taxon>
        <taxon>Xylariomycetidae</taxon>
        <taxon>Xylariales</taxon>
        <taxon>Xylariaceae</taxon>
        <taxon>Xylaria</taxon>
    </lineage>
</organism>
<dbReference type="InterPro" id="IPR036910">
    <property type="entry name" value="HMG_box_dom_sf"/>
</dbReference>
<accession>A0A553HKL7</accession>
<protein>
    <recommendedName>
        <fullName evidence="3">HMG box domain-containing protein</fullName>
    </recommendedName>
</protein>
<keyword evidence="1" id="KW-0238">DNA-binding</keyword>
<evidence type="ECO:0000256" key="2">
    <source>
        <dbReference type="SAM" id="MobiDB-lite"/>
    </source>
</evidence>
<dbReference type="CDD" id="cd01389">
    <property type="entry name" value="HMG-box_ROX1-like"/>
    <property type="match status" value="1"/>
</dbReference>
<dbReference type="PROSITE" id="PS50118">
    <property type="entry name" value="HMG_BOX_2"/>
    <property type="match status" value="1"/>
</dbReference>
<dbReference type="GO" id="GO:0003677">
    <property type="term" value="F:DNA binding"/>
    <property type="evidence" value="ECO:0007669"/>
    <property type="project" value="UniProtKB-UniRule"/>
</dbReference>
<dbReference type="STRING" id="2512241.A0A553HKL7"/>
<dbReference type="GO" id="GO:0005634">
    <property type="term" value="C:nucleus"/>
    <property type="evidence" value="ECO:0007669"/>
    <property type="project" value="UniProtKB-UniRule"/>
</dbReference>
<keyword evidence="5" id="KW-1185">Reference proteome</keyword>
<evidence type="ECO:0000313" key="4">
    <source>
        <dbReference type="EMBL" id="TRX88496.1"/>
    </source>
</evidence>
<keyword evidence="1" id="KW-0539">Nucleus</keyword>
<dbReference type="EMBL" id="VFLP01000086">
    <property type="protein sequence ID" value="TRX88496.1"/>
    <property type="molecule type" value="Genomic_DNA"/>
</dbReference>
<gene>
    <name evidence="4" type="ORF">FHL15_010611</name>
</gene>
<dbReference type="AlphaFoldDB" id="A0A553HKL7"/>
<comment type="caution">
    <text evidence="4">The sequence shown here is derived from an EMBL/GenBank/DDBJ whole genome shotgun (WGS) entry which is preliminary data.</text>
</comment>
<evidence type="ECO:0000313" key="5">
    <source>
        <dbReference type="Proteomes" id="UP000319160"/>
    </source>
</evidence>
<dbReference type="InterPro" id="IPR009071">
    <property type="entry name" value="HMG_box_dom"/>
</dbReference>
<evidence type="ECO:0000259" key="3">
    <source>
        <dbReference type="PROSITE" id="PS50118"/>
    </source>
</evidence>